<dbReference type="EMBL" id="JAGGKX010000010">
    <property type="protein sequence ID" value="MBP1970066.1"/>
    <property type="molecule type" value="Genomic_DNA"/>
</dbReference>
<gene>
    <name evidence="2" type="ORF">J2Z83_002182</name>
</gene>
<sequence length="72" mass="8136">MKGRYELKGEVTIVKDDLGLAKGEVIMVKGDLEVVKKEVKSHSLRFNNLEKKLDLLTSQNNSCSQMLSTKNR</sequence>
<comment type="caution">
    <text evidence="2">The sequence shown here is derived from an EMBL/GenBank/DDBJ whole genome shotgun (WGS) entry which is preliminary data.</text>
</comment>
<evidence type="ECO:0000313" key="2">
    <source>
        <dbReference type="EMBL" id="MBP1970066.1"/>
    </source>
</evidence>
<dbReference type="Proteomes" id="UP001519345">
    <property type="component" value="Unassembled WGS sequence"/>
</dbReference>
<keyword evidence="1" id="KW-0175">Coiled coil</keyword>
<reference evidence="2 3" key="1">
    <citation type="submission" date="2021-03" db="EMBL/GenBank/DDBJ databases">
        <title>Genomic Encyclopedia of Type Strains, Phase IV (KMG-IV): sequencing the most valuable type-strain genomes for metagenomic binning, comparative biology and taxonomic classification.</title>
        <authorList>
            <person name="Goeker M."/>
        </authorList>
    </citation>
    <scope>NUCLEOTIDE SEQUENCE [LARGE SCALE GENOMIC DNA]</scope>
    <source>
        <strain evidence="2 3">DSM 25609</strain>
    </source>
</reference>
<keyword evidence="3" id="KW-1185">Reference proteome</keyword>
<evidence type="ECO:0000313" key="3">
    <source>
        <dbReference type="Proteomes" id="UP001519345"/>
    </source>
</evidence>
<name>A0ABS4IGJ5_9BACI</name>
<accession>A0ABS4IGJ5</accession>
<proteinExistence type="predicted"/>
<protein>
    <submittedName>
        <fullName evidence="2">Uncharacterized protein</fullName>
    </submittedName>
</protein>
<dbReference type="RefSeq" id="WP_209463223.1">
    <property type="nucleotide sequence ID" value="NZ_CP110224.1"/>
</dbReference>
<organism evidence="2 3">
    <name type="scientific">Virgibacillus natechei</name>
    <dbReference type="NCBI Taxonomy" id="1216297"/>
    <lineage>
        <taxon>Bacteria</taxon>
        <taxon>Bacillati</taxon>
        <taxon>Bacillota</taxon>
        <taxon>Bacilli</taxon>
        <taxon>Bacillales</taxon>
        <taxon>Bacillaceae</taxon>
        <taxon>Virgibacillus</taxon>
    </lineage>
</organism>
<feature type="coiled-coil region" evidence="1">
    <location>
        <begin position="32"/>
        <end position="59"/>
    </location>
</feature>
<evidence type="ECO:0000256" key="1">
    <source>
        <dbReference type="SAM" id="Coils"/>
    </source>
</evidence>